<dbReference type="Gene3D" id="3.30.700.10">
    <property type="entry name" value="Glycoprotein, Type 4 Pilin"/>
    <property type="match status" value="1"/>
</dbReference>
<name>A0A9D1F0V3_9BACT</name>
<keyword evidence="1" id="KW-0472">Membrane</keyword>
<comment type="caution">
    <text evidence="2">The sequence shown here is derived from an EMBL/GenBank/DDBJ whole genome shotgun (WGS) entry which is preliminary data.</text>
</comment>
<dbReference type="InterPro" id="IPR012902">
    <property type="entry name" value="N_methyl_site"/>
</dbReference>
<feature type="transmembrane region" description="Helical" evidence="1">
    <location>
        <begin position="68"/>
        <end position="87"/>
    </location>
</feature>
<keyword evidence="1" id="KW-0812">Transmembrane</keyword>
<dbReference type="SUPFAM" id="SSF54523">
    <property type="entry name" value="Pili subunits"/>
    <property type="match status" value="1"/>
</dbReference>
<dbReference type="NCBIfam" id="TIGR02532">
    <property type="entry name" value="IV_pilin_GFxxxE"/>
    <property type="match status" value="1"/>
</dbReference>
<dbReference type="Proteomes" id="UP000823928">
    <property type="component" value="Unassembled WGS sequence"/>
</dbReference>
<dbReference type="EMBL" id="DVIU01000201">
    <property type="protein sequence ID" value="HIS36967.1"/>
    <property type="molecule type" value="Genomic_DNA"/>
</dbReference>
<evidence type="ECO:0000313" key="2">
    <source>
        <dbReference type="EMBL" id="HIS36967.1"/>
    </source>
</evidence>
<proteinExistence type="predicted"/>
<organism evidence="2 3">
    <name type="scientific">Candidatus Scatousia excrementigallinarum</name>
    <dbReference type="NCBI Taxonomy" id="2840935"/>
    <lineage>
        <taxon>Bacteria</taxon>
        <taxon>Candidatus Scatousia</taxon>
    </lineage>
</organism>
<gene>
    <name evidence="2" type="ORF">IAC10_10130</name>
</gene>
<sequence length="280" mass="31569">MTDGGGGDRTLECAEALCSWYKDTTLERLFKKHFARLFNKRTTFFRSFFIRNAFHIRNTANGFTLAEVLITLGIIGVVAAMTLPALINNTRNLQYKAGLQKAYSVLAQALERMNSEQGFIANQENYGMHQFAPALKKYLIQGKDCGNTNCQQNGTNDDVGLLLSKVYKTYNGYKGYNANFDEGQSILLNGMFLMIDNDGYNPICISVDINGYYKKPNRFGHDVFMFQIDNKTGKLIPMGTPGYRYPQNMYCSTTSTDSRNGFGCTLKALTDDNYFKNLPK</sequence>
<protein>
    <submittedName>
        <fullName evidence="2">Type II secretion system protein</fullName>
    </submittedName>
</protein>
<reference evidence="2" key="1">
    <citation type="submission" date="2020-10" db="EMBL/GenBank/DDBJ databases">
        <authorList>
            <person name="Gilroy R."/>
        </authorList>
    </citation>
    <scope>NUCLEOTIDE SEQUENCE</scope>
    <source>
        <strain evidence="2">6276</strain>
    </source>
</reference>
<keyword evidence="1" id="KW-1133">Transmembrane helix</keyword>
<dbReference type="InterPro" id="IPR045584">
    <property type="entry name" value="Pilin-like"/>
</dbReference>
<reference evidence="2" key="2">
    <citation type="journal article" date="2021" name="PeerJ">
        <title>Extensive microbial diversity within the chicken gut microbiome revealed by metagenomics and culture.</title>
        <authorList>
            <person name="Gilroy R."/>
            <person name="Ravi A."/>
            <person name="Getino M."/>
            <person name="Pursley I."/>
            <person name="Horton D.L."/>
            <person name="Alikhan N.F."/>
            <person name="Baker D."/>
            <person name="Gharbi K."/>
            <person name="Hall N."/>
            <person name="Watson M."/>
            <person name="Adriaenssens E.M."/>
            <person name="Foster-Nyarko E."/>
            <person name="Jarju S."/>
            <person name="Secka A."/>
            <person name="Antonio M."/>
            <person name="Oren A."/>
            <person name="Chaudhuri R.R."/>
            <person name="La Ragione R."/>
            <person name="Hildebrand F."/>
            <person name="Pallen M.J."/>
        </authorList>
    </citation>
    <scope>NUCLEOTIDE SEQUENCE</scope>
    <source>
        <strain evidence="2">6276</strain>
    </source>
</reference>
<evidence type="ECO:0000256" key="1">
    <source>
        <dbReference type="SAM" id="Phobius"/>
    </source>
</evidence>
<accession>A0A9D1F0V3</accession>
<dbReference type="AlphaFoldDB" id="A0A9D1F0V3"/>
<evidence type="ECO:0000313" key="3">
    <source>
        <dbReference type="Proteomes" id="UP000823928"/>
    </source>
</evidence>
<dbReference type="Pfam" id="PF07963">
    <property type="entry name" value="N_methyl"/>
    <property type="match status" value="1"/>
</dbReference>